<proteinExistence type="inferred from homology"/>
<protein>
    <recommendedName>
        <fullName evidence="2">UPF0482 protein HA48_08985</fullName>
    </recommendedName>
</protein>
<feature type="signal peptide" evidence="2">
    <location>
        <begin position="1"/>
        <end position="26"/>
    </location>
</feature>
<dbReference type="Pfam" id="PF06932">
    <property type="entry name" value="DUF1283"/>
    <property type="match status" value="1"/>
</dbReference>
<dbReference type="HAMAP" id="MF_01581">
    <property type="entry name" value="UPF0482"/>
    <property type="match status" value="1"/>
</dbReference>
<evidence type="ECO:0000313" key="3">
    <source>
        <dbReference type="EMBL" id="ORM73558.1"/>
    </source>
</evidence>
<dbReference type="RefSeq" id="WP_128600745.1">
    <property type="nucleotide sequence ID" value="NZ_MLFS01000019.1"/>
</dbReference>
<dbReference type="NCBIfam" id="NF010180">
    <property type="entry name" value="PRK13659.1"/>
    <property type="match status" value="1"/>
</dbReference>
<dbReference type="OrthoDB" id="6455281at2"/>
<feature type="chain" id="PRO_5013406439" description="UPF0482 protein HA48_08985" evidence="2">
    <location>
        <begin position="27"/>
        <end position="111"/>
    </location>
</feature>
<evidence type="ECO:0000313" key="4">
    <source>
        <dbReference type="Proteomes" id="UP000193104"/>
    </source>
</evidence>
<sequence length="111" mass="12519" precursor="true">MNKLFSALLATVLTSGVLLSVPLASAKTDRLIIEDGNNAASNEAARQSKEQWNDTRNLRSKVNTRVEKEFDKADRAFDTRDACEKSYNVNAYWEENTLRCLDRRTGRPVAP</sequence>
<gene>
    <name evidence="3" type="ORF">HA48_08985</name>
</gene>
<dbReference type="Proteomes" id="UP000193104">
    <property type="component" value="Unassembled WGS sequence"/>
</dbReference>
<dbReference type="STRING" id="1076551.HA48_08985"/>
<name>A0A1X1DA77_9GAMM</name>
<accession>A0A1X1DA77</accession>
<dbReference type="AlphaFoldDB" id="A0A1X1DA77"/>
<keyword evidence="4" id="KW-1185">Reference proteome</keyword>
<comment type="caution">
    <text evidence="3">The sequence shown here is derived from an EMBL/GenBank/DDBJ whole genome shotgun (WGS) entry which is preliminary data.</text>
</comment>
<evidence type="ECO:0000256" key="2">
    <source>
        <dbReference type="HAMAP-Rule" id="MF_01581"/>
    </source>
</evidence>
<comment type="similarity">
    <text evidence="2">Belongs to the UPF0482 family.</text>
</comment>
<dbReference type="EMBL" id="MLFS01000019">
    <property type="protein sequence ID" value="ORM73558.1"/>
    <property type="molecule type" value="Genomic_DNA"/>
</dbReference>
<keyword evidence="1 2" id="KW-0732">Signal</keyword>
<evidence type="ECO:0000256" key="1">
    <source>
        <dbReference type="ARBA" id="ARBA00022729"/>
    </source>
</evidence>
<dbReference type="InterPro" id="IPR009700">
    <property type="entry name" value="DUF1283"/>
</dbReference>
<reference evidence="3 4" key="1">
    <citation type="journal article" date="2017" name="Antonie Van Leeuwenhoek">
        <title>Phylogenomic resolution of the bacterial genus Pantoea and its relationship with Erwinia and Tatumella.</title>
        <authorList>
            <person name="Palmer M."/>
            <person name="Steenkamp E.T."/>
            <person name="Coetzee M.P."/>
            <person name="Chan W.Y."/>
            <person name="van Zyl E."/>
            <person name="De Maayer P."/>
            <person name="Coutinho T.A."/>
            <person name="Blom J."/>
            <person name="Smits T.H."/>
            <person name="Duffy B."/>
            <person name="Venter S.N."/>
        </authorList>
    </citation>
    <scope>NUCLEOTIDE SEQUENCE [LARGE SCALE GENOMIC DNA]</scope>
    <source>
        <strain evidence="3 4">LMG 26277</strain>
    </source>
</reference>
<organism evidence="3 4">
    <name type="scientific">Pantoea wallisii</name>
    <dbReference type="NCBI Taxonomy" id="1076551"/>
    <lineage>
        <taxon>Bacteria</taxon>
        <taxon>Pseudomonadati</taxon>
        <taxon>Pseudomonadota</taxon>
        <taxon>Gammaproteobacteria</taxon>
        <taxon>Enterobacterales</taxon>
        <taxon>Erwiniaceae</taxon>
        <taxon>Pantoea</taxon>
    </lineage>
</organism>